<evidence type="ECO:0000256" key="5">
    <source>
        <dbReference type="ARBA" id="ARBA00022777"/>
    </source>
</evidence>
<comment type="caution">
    <text evidence="10">The sequence shown here is derived from an EMBL/GenBank/DDBJ whole genome shotgun (WGS) entry which is preliminary data.</text>
</comment>
<dbReference type="InterPro" id="IPR005218">
    <property type="entry name" value="Diacylglycerol/lipid_kinase"/>
</dbReference>
<dbReference type="Gene3D" id="2.60.200.40">
    <property type="match status" value="1"/>
</dbReference>
<sequence length="308" mass="34334">MVLYFIVNLHSKSGYARVIWKQVKGLLQNQNVKYEVYFTEYKGHATKLVKRITEGNEKLRLVVLGGDGTMNEVVNGITHLDNVIIGYIPTGSSNDLARSLKLPSKPREAILNILKPKYFQKLDLGEVTASSNTRRFVVSMGIGFDASICHEALDSKLKAVLNKIKLGKLTYVGIALKQLAKFKTEGATIIMDGKLSRNYKEIYFISSHIHKYEGGGLKLCPQADYQDGMLDICVVNKLSKIKFLLLLPTAFTGKHIRHKAVDIIRCRELSIKTSNMLPVHADGESLGKQNYVTVKSIPEKLTIIAGNI</sequence>
<dbReference type="GO" id="GO:0008654">
    <property type="term" value="P:phospholipid biosynthetic process"/>
    <property type="evidence" value="ECO:0007669"/>
    <property type="project" value="UniProtKB-KW"/>
</dbReference>
<dbReference type="NCBIfam" id="TIGR00147">
    <property type="entry name" value="YegS/Rv2252/BmrU family lipid kinase"/>
    <property type="match status" value="1"/>
</dbReference>
<keyword evidence="4" id="KW-0547">Nucleotide-binding</keyword>
<dbReference type="EMBL" id="NOKA02000013">
    <property type="protein sequence ID" value="RDY31591.1"/>
    <property type="molecule type" value="Genomic_DNA"/>
</dbReference>
<proteinExistence type="inferred from homology"/>
<keyword evidence="5 10" id="KW-0418">Kinase</keyword>
<dbReference type="GO" id="GO:0016301">
    <property type="term" value="F:kinase activity"/>
    <property type="evidence" value="ECO:0007669"/>
    <property type="project" value="UniProtKB-KW"/>
</dbReference>
<dbReference type="PROSITE" id="PS50146">
    <property type="entry name" value="DAGK"/>
    <property type="match status" value="1"/>
</dbReference>
<dbReference type="SMART" id="SM00046">
    <property type="entry name" value="DAGKc"/>
    <property type="match status" value="1"/>
</dbReference>
<evidence type="ECO:0000259" key="9">
    <source>
        <dbReference type="PROSITE" id="PS50146"/>
    </source>
</evidence>
<evidence type="ECO:0000256" key="8">
    <source>
        <dbReference type="ARBA" id="ARBA00023264"/>
    </source>
</evidence>
<dbReference type="PANTHER" id="PTHR12358:SF54">
    <property type="entry name" value="SPHINGOSINE KINASE RELATED PROTEIN"/>
    <property type="match status" value="1"/>
</dbReference>
<dbReference type="Pfam" id="PF00781">
    <property type="entry name" value="DAGK_cat"/>
    <property type="match status" value="1"/>
</dbReference>
<dbReference type="InterPro" id="IPR045540">
    <property type="entry name" value="YegS/DAGK_C"/>
</dbReference>
<dbReference type="Pfam" id="PF19279">
    <property type="entry name" value="YegS_C"/>
    <property type="match status" value="1"/>
</dbReference>
<feature type="domain" description="DAGKc" evidence="9">
    <location>
        <begin position="1"/>
        <end position="130"/>
    </location>
</feature>
<keyword evidence="7" id="KW-0443">Lipid metabolism</keyword>
<evidence type="ECO:0000256" key="4">
    <source>
        <dbReference type="ARBA" id="ARBA00022741"/>
    </source>
</evidence>
<dbReference type="OrthoDB" id="9786026at2"/>
<dbReference type="SUPFAM" id="SSF111331">
    <property type="entry name" value="NAD kinase/diacylglycerol kinase-like"/>
    <property type="match status" value="1"/>
</dbReference>
<evidence type="ECO:0000256" key="7">
    <source>
        <dbReference type="ARBA" id="ARBA00023209"/>
    </source>
</evidence>
<evidence type="ECO:0000256" key="1">
    <source>
        <dbReference type="ARBA" id="ARBA00001946"/>
    </source>
</evidence>
<dbReference type="Proteomes" id="UP000216411">
    <property type="component" value="Unassembled WGS sequence"/>
</dbReference>
<dbReference type="InterPro" id="IPR017438">
    <property type="entry name" value="ATP-NAD_kinase_N"/>
</dbReference>
<keyword evidence="11" id="KW-1185">Reference proteome</keyword>
<reference evidence="10 11" key="1">
    <citation type="journal article" date="2017" name="Genome Announc.">
        <title>Draft Genome Sequence of a Sporulating and Motile Strain of Lachnotalea glycerini Isolated from Water in Quebec City, Canada.</title>
        <authorList>
            <person name="Maheux A.F."/>
            <person name="Boudreau D.K."/>
            <person name="Berube E."/>
            <person name="Boissinot M."/>
            <person name="Raymond F."/>
            <person name="Brodeur S."/>
            <person name="Corbeil J."/>
            <person name="Isabel S."/>
            <person name="Omar R.F."/>
            <person name="Bergeron M.G."/>
        </authorList>
    </citation>
    <scope>NUCLEOTIDE SEQUENCE [LARGE SCALE GENOMIC DNA]</scope>
    <source>
        <strain evidence="10 11">CCRI-19302</strain>
    </source>
</reference>
<keyword evidence="6" id="KW-0067">ATP-binding</keyword>
<dbReference type="InterPro" id="IPR016064">
    <property type="entry name" value="NAD/diacylglycerol_kinase_sf"/>
</dbReference>
<evidence type="ECO:0000313" key="10">
    <source>
        <dbReference type="EMBL" id="RDY31591.1"/>
    </source>
</evidence>
<evidence type="ECO:0000256" key="2">
    <source>
        <dbReference type="ARBA" id="ARBA00005983"/>
    </source>
</evidence>
<dbReference type="PANTHER" id="PTHR12358">
    <property type="entry name" value="SPHINGOSINE KINASE"/>
    <property type="match status" value="1"/>
</dbReference>
<comment type="cofactor">
    <cofactor evidence="1">
        <name>Mg(2+)</name>
        <dbReference type="ChEBI" id="CHEBI:18420"/>
    </cofactor>
</comment>
<evidence type="ECO:0000256" key="3">
    <source>
        <dbReference type="ARBA" id="ARBA00022679"/>
    </source>
</evidence>
<organism evidence="10 11">
    <name type="scientific">Lachnotalea glycerini</name>
    <dbReference type="NCBI Taxonomy" id="1763509"/>
    <lineage>
        <taxon>Bacteria</taxon>
        <taxon>Bacillati</taxon>
        <taxon>Bacillota</taxon>
        <taxon>Clostridia</taxon>
        <taxon>Lachnospirales</taxon>
        <taxon>Lachnospiraceae</taxon>
        <taxon>Lachnotalea</taxon>
    </lineage>
</organism>
<keyword evidence="8" id="KW-1208">Phospholipid metabolism</keyword>
<keyword evidence="3" id="KW-0808">Transferase</keyword>
<keyword evidence="7" id="KW-0594">Phospholipid biosynthesis</keyword>
<dbReference type="InterPro" id="IPR001206">
    <property type="entry name" value="Diacylglycerol_kinase_cat_dom"/>
</dbReference>
<evidence type="ECO:0000313" key="11">
    <source>
        <dbReference type="Proteomes" id="UP000216411"/>
    </source>
</evidence>
<comment type="similarity">
    <text evidence="2">Belongs to the diacylglycerol/lipid kinase family.</text>
</comment>
<dbReference type="AlphaFoldDB" id="A0A371JFR5"/>
<accession>A0A371JFR5</accession>
<evidence type="ECO:0000256" key="6">
    <source>
        <dbReference type="ARBA" id="ARBA00022840"/>
    </source>
</evidence>
<dbReference type="Gene3D" id="3.40.50.10330">
    <property type="entry name" value="Probable inorganic polyphosphate/atp-NAD kinase, domain 1"/>
    <property type="match status" value="1"/>
</dbReference>
<name>A0A371JFR5_9FIRM</name>
<gene>
    <name evidence="10" type="ORF">CG710_009005</name>
</gene>
<keyword evidence="7" id="KW-0444">Lipid biosynthesis</keyword>
<dbReference type="GO" id="GO:0005524">
    <property type="term" value="F:ATP binding"/>
    <property type="evidence" value="ECO:0007669"/>
    <property type="project" value="UniProtKB-KW"/>
</dbReference>
<protein>
    <submittedName>
        <fullName evidence="10">Diacylglycerol kinase family lipid kinase</fullName>
    </submittedName>
</protein>
<dbReference type="InterPro" id="IPR050187">
    <property type="entry name" value="Lipid_Phosphate_FormReg"/>
</dbReference>